<dbReference type="AlphaFoldDB" id="A0A4C1Z921"/>
<organism evidence="1 2">
    <name type="scientific">Eumeta variegata</name>
    <name type="common">Bagworm moth</name>
    <name type="synonym">Eumeta japonica</name>
    <dbReference type="NCBI Taxonomy" id="151549"/>
    <lineage>
        <taxon>Eukaryota</taxon>
        <taxon>Metazoa</taxon>
        <taxon>Ecdysozoa</taxon>
        <taxon>Arthropoda</taxon>
        <taxon>Hexapoda</taxon>
        <taxon>Insecta</taxon>
        <taxon>Pterygota</taxon>
        <taxon>Neoptera</taxon>
        <taxon>Endopterygota</taxon>
        <taxon>Lepidoptera</taxon>
        <taxon>Glossata</taxon>
        <taxon>Ditrysia</taxon>
        <taxon>Tineoidea</taxon>
        <taxon>Psychidae</taxon>
        <taxon>Oiketicinae</taxon>
        <taxon>Eumeta</taxon>
    </lineage>
</organism>
<evidence type="ECO:0000313" key="1">
    <source>
        <dbReference type="EMBL" id="GBP84200.1"/>
    </source>
</evidence>
<proteinExistence type="predicted"/>
<dbReference type="Proteomes" id="UP000299102">
    <property type="component" value="Unassembled WGS sequence"/>
</dbReference>
<reference evidence="1 2" key="1">
    <citation type="journal article" date="2019" name="Commun. Biol.">
        <title>The bagworm genome reveals a unique fibroin gene that provides high tensile strength.</title>
        <authorList>
            <person name="Kono N."/>
            <person name="Nakamura H."/>
            <person name="Ohtoshi R."/>
            <person name="Tomita M."/>
            <person name="Numata K."/>
            <person name="Arakawa K."/>
        </authorList>
    </citation>
    <scope>NUCLEOTIDE SEQUENCE [LARGE SCALE GENOMIC DNA]</scope>
</reference>
<keyword evidence="2" id="KW-1185">Reference proteome</keyword>
<gene>
    <name evidence="1" type="ORF">EVAR_61395_1</name>
</gene>
<evidence type="ECO:0000313" key="2">
    <source>
        <dbReference type="Proteomes" id="UP000299102"/>
    </source>
</evidence>
<dbReference type="EMBL" id="BGZK01001664">
    <property type="protein sequence ID" value="GBP84200.1"/>
    <property type="molecule type" value="Genomic_DNA"/>
</dbReference>
<sequence>MGDIRRGGQSGRCRGDALRLPFHSTRRSLVSSATLKSYTSSVCDVVGHFETRFQCLLELVSSSTSVHQYGTGILLGNYNMYILMKFGV</sequence>
<name>A0A4C1Z921_EUMVA</name>
<protein>
    <submittedName>
        <fullName evidence="1">Uncharacterized protein</fullName>
    </submittedName>
</protein>
<comment type="caution">
    <text evidence="1">The sequence shown here is derived from an EMBL/GenBank/DDBJ whole genome shotgun (WGS) entry which is preliminary data.</text>
</comment>
<accession>A0A4C1Z921</accession>